<evidence type="ECO:0000313" key="3">
    <source>
        <dbReference type="Proteomes" id="UP000654482"/>
    </source>
</evidence>
<reference evidence="2" key="1">
    <citation type="submission" date="2020-10" db="EMBL/GenBank/DDBJ databases">
        <authorList>
            <person name="Castelo-Branco R."/>
            <person name="Eusebio N."/>
            <person name="Adriana R."/>
            <person name="Vieira A."/>
            <person name="Brugerolle De Fraissinette N."/>
            <person name="Rezende De Castro R."/>
            <person name="Schneider M.P."/>
            <person name="Vasconcelos V."/>
            <person name="Leao P.N."/>
        </authorList>
    </citation>
    <scope>NUCLEOTIDE SEQUENCE</scope>
    <source>
        <strain evidence="2">LEGE 07157</strain>
    </source>
</reference>
<proteinExistence type="predicted"/>
<gene>
    <name evidence="2" type="ORF">IQ249_04695</name>
</gene>
<accession>A0A8J7DLJ2</accession>
<dbReference type="AlphaFoldDB" id="A0A8J7DLJ2"/>
<dbReference type="EMBL" id="JADEWZ010000005">
    <property type="protein sequence ID" value="MBE9115193.1"/>
    <property type="molecule type" value="Genomic_DNA"/>
</dbReference>
<dbReference type="Pfam" id="PF11360">
    <property type="entry name" value="DUF3110"/>
    <property type="match status" value="1"/>
</dbReference>
<organism evidence="2 3">
    <name type="scientific">Lusitaniella coriacea LEGE 07157</name>
    <dbReference type="NCBI Taxonomy" id="945747"/>
    <lineage>
        <taxon>Bacteria</taxon>
        <taxon>Bacillati</taxon>
        <taxon>Cyanobacteriota</taxon>
        <taxon>Cyanophyceae</taxon>
        <taxon>Spirulinales</taxon>
        <taxon>Lusitaniellaceae</taxon>
        <taxon>Lusitaniella</taxon>
    </lineage>
</organism>
<sequence>MLAPKRIYILLLEAGTENEGIHTKKMGDIDKVLMFESEDDATRFSLMLEAQDYPETSVVAFPSDEIEAFCREAGYECELVEEGRLEIPPEGNVEELDYSKGSSEPASATPETESEIPTPELDDIRRRLEGLL</sequence>
<keyword evidence="3" id="KW-1185">Reference proteome</keyword>
<feature type="compositionally biased region" description="Low complexity" evidence="1">
    <location>
        <begin position="109"/>
        <end position="119"/>
    </location>
</feature>
<dbReference type="RefSeq" id="WP_194028279.1">
    <property type="nucleotide sequence ID" value="NZ_JADEWZ010000005.1"/>
</dbReference>
<evidence type="ECO:0000313" key="2">
    <source>
        <dbReference type="EMBL" id="MBE9115193.1"/>
    </source>
</evidence>
<comment type="caution">
    <text evidence="2">The sequence shown here is derived from an EMBL/GenBank/DDBJ whole genome shotgun (WGS) entry which is preliminary data.</text>
</comment>
<protein>
    <submittedName>
        <fullName evidence="2">DUF3110 domain-containing protein</fullName>
    </submittedName>
</protein>
<dbReference type="Proteomes" id="UP000654482">
    <property type="component" value="Unassembled WGS sequence"/>
</dbReference>
<feature type="region of interest" description="Disordered" evidence="1">
    <location>
        <begin position="86"/>
        <end position="123"/>
    </location>
</feature>
<evidence type="ECO:0000256" key="1">
    <source>
        <dbReference type="SAM" id="MobiDB-lite"/>
    </source>
</evidence>
<name>A0A8J7DLJ2_9CYAN</name>
<dbReference type="InterPro" id="IPR021503">
    <property type="entry name" value="DUF3110"/>
</dbReference>